<reference evidence="4 5" key="1">
    <citation type="submission" date="2020-05" db="EMBL/GenBank/DDBJ databases">
        <title>Aquincola sp. isolate from soil.</title>
        <authorList>
            <person name="Han J."/>
            <person name="Kim D.-U."/>
        </authorList>
    </citation>
    <scope>NUCLEOTIDE SEQUENCE [LARGE SCALE GENOMIC DNA]</scope>
    <source>
        <strain evidence="4 5">S2</strain>
    </source>
</reference>
<evidence type="ECO:0000256" key="1">
    <source>
        <dbReference type="ARBA" id="ARBA00008324"/>
    </source>
</evidence>
<dbReference type="InterPro" id="IPR039298">
    <property type="entry name" value="ACOT13"/>
</dbReference>
<accession>A0ABX2ERB5</accession>
<comment type="similarity">
    <text evidence="1">Belongs to the thioesterase PaaI family.</text>
</comment>
<dbReference type="InterPro" id="IPR003736">
    <property type="entry name" value="PAAI_dom"/>
</dbReference>
<evidence type="ECO:0000256" key="2">
    <source>
        <dbReference type="ARBA" id="ARBA00022801"/>
    </source>
</evidence>
<keyword evidence="5" id="KW-1185">Reference proteome</keyword>
<dbReference type="Proteomes" id="UP000737171">
    <property type="component" value="Unassembled WGS sequence"/>
</dbReference>
<proteinExistence type="inferred from homology"/>
<dbReference type="RefSeq" id="WP_173131450.1">
    <property type="nucleotide sequence ID" value="NZ_JABRWJ010000010.1"/>
</dbReference>
<protein>
    <submittedName>
        <fullName evidence="4">PaaI family thioesterase</fullName>
    </submittedName>
</protein>
<dbReference type="EMBL" id="JABRWJ010000010">
    <property type="protein sequence ID" value="NRF71051.1"/>
    <property type="molecule type" value="Genomic_DNA"/>
</dbReference>
<dbReference type="PANTHER" id="PTHR21660:SF1">
    <property type="entry name" value="ACYL-COENZYME A THIOESTERASE 13"/>
    <property type="match status" value="1"/>
</dbReference>
<name>A0ABX2ERB5_9BURK</name>
<organism evidence="4 5">
    <name type="scientific">Pseudaquabacterium terrae</name>
    <dbReference type="NCBI Taxonomy" id="2732868"/>
    <lineage>
        <taxon>Bacteria</taxon>
        <taxon>Pseudomonadati</taxon>
        <taxon>Pseudomonadota</taxon>
        <taxon>Betaproteobacteria</taxon>
        <taxon>Burkholderiales</taxon>
        <taxon>Sphaerotilaceae</taxon>
        <taxon>Pseudaquabacterium</taxon>
    </lineage>
</organism>
<feature type="domain" description="Thioesterase" evidence="3">
    <location>
        <begin position="55"/>
        <end position="128"/>
    </location>
</feature>
<dbReference type="Gene3D" id="3.10.129.10">
    <property type="entry name" value="Hotdog Thioesterase"/>
    <property type="match status" value="1"/>
</dbReference>
<dbReference type="SUPFAM" id="SSF54637">
    <property type="entry name" value="Thioesterase/thiol ester dehydrase-isomerase"/>
    <property type="match status" value="1"/>
</dbReference>
<dbReference type="NCBIfam" id="TIGR00369">
    <property type="entry name" value="unchar_dom_1"/>
    <property type="match status" value="1"/>
</dbReference>
<comment type="caution">
    <text evidence="4">The sequence shown here is derived from an EMBL/GenBank/DDBJ whole genome shotgun (WGS) entry which is preliminary data.</text>
</comment>
<gene>
    <name evidence="4" type="ORF">HLB44_29015</name>
</gene>
<evidence type="ECO:0000259" key="3">
    <source>
        <dbReference type="Pfam" id="PF03061"/>
    </source>
</evidence>
<dbReference type="InterPro" id="IPR006683">
    <property type="entry name" value="Thioestr_dom"/>
</dbReference>
<evidence type="ECO:0000313" key="5">
    <source>
        <dbReference type="Proteomes" id="UP000737171"/>
    </source>
</evidence>
<dbReference type="InterPro" id="IPR029069">
    <property type="entry name" value="HotDog_dom_sf"/>
</dbReference>
<dbReference type="Pfam" id="PF03061">
    <property type="entry name" value="4HBT"/>
    <property type="match status" value="1"/>
</dbReference>
<evidence type="ECO:0000313" key="4">
    <source>
        <dbReference type="EMBL" id="NRF71051.1"/>
    </source>
</evidence>
<dbReference type="CDD" id="cd03443">
    <property type="entry name" value="PaaI_thioesterase"/>
    <property type="match status" value="1"/>
</dbReference>
<dbReference type="PANTHER" id="PTHR21660">
    <property type="entry name" value="THIOESTERASE SUPERFAMILY MEMBER-RELATED"/>
    <property type="match status" value="1"/>
</dbReference>
<keyword evidence="2" id="KW-0378">Hydrolase</keyword>
<sequence length="144" mass="14845">MSAALLDGVADVAAAADNPLLQHLAIRLVDIAAGRASFELDVQPRHLNRQRKLQGGVVATLLDAACGYAGLVAADGDALGHAVTVTLNINYLASAGVGRLRATGRVTRRGRSLYFASGELVDSSGQLIATAQGAFKRSAHPTEA</sequence>